<reference evidence="1 2" key="1">
    <citation type="journal article" date="2007" name="Int. J. Syst. Evol. Microbiol.">
        <title>Marixanthomonas ophiurae gen. nov., sp. nov., a marine bacterium of the family Flavobacteriaceae isolated from a deep-sea brittle star.</title>
        <authorList>
            <person name="Romanenko L.A."/>
            <person name="Uchino M."/>
            <person name="Frolova G.M."/>
            <person name="Mikhailov V.V."/>
        </authorList>
    </citation>
    <scope>NUCLEOTIDE SEQUENCE [LARGE SCALE GENOMIC DNA]</scope>
    <source>
        <strain evidence="1 2">KMM 3046</strain>
    </source>
</reference>
<keyword evidence="2" id="KW-1185">Reference proteome</keyword>
<evidence type="ECO:0008006" key="3">
    <source>
        <dbReference type="Google" id="ProtNLM"/>
    </source>
</evidence>
<dbReference type="OrthoDB" id="1160493at2"/>
<dbReference type="EMBL" id="QVID01000001">
    <property type="protein sequence ID" value="RFN59532.1"/>
    <property type="molecule type" value="Genomic_DNA"/>
</dbReference>
<gene>
    <name evidence="1" type="ORF">DZ858_05585</name>
</gene>
<evidence type="ECO:0000313" key="1">
    <source>
        <dbReference type="EMBL" id="RFN59532.1"/>
    </source>
</evidence>
<organism evidence="1 2">
    <name type="scientific">Marixanthomonas ophiurae</name>
    <dbReference type="NCBI Taxonomy" id="387659"/>
    <lineage>
        <taxon>Bacteria</taxon>
        <taxon>Pseudomonadati</taxon>
        <taxon>Bacteroidota</taxon>
        <taxon>Flavobacteriia</taxon>
        <taxon>Flavobacteriales</taxon>
        <taxon>Flavobacteriaceae</taxon>
        <taxon>Marixanthomonas</taxon>
    </lineage>
</organism>
<comment type="caution">
    <text evidence="1">The sequence shown here is derived from an EMBL/GenBank/DDBJ whole genome shotgun (WGS) entry which is preliminary data.</text>
</comment>
<dbReference type="RefSeq" id="WP_117158555.1">
    <property type="nucleotide sequence ID" value="NZ_QVID01000001.1"/>
</dbReference>
<evidence type="ECO:0000313" key="2">
    <source>
        <dbReference type="Proteomes" id="UP000261082"/>
    </source>
</evidence>
<protein>
    <recommendedName>
        <fullName evidence="3">Alpha-ketoglutarate decarboxylase</fullName>
    </recommendedName>
</protein>
<dbReference type="AlphaFoldDB" id="A0A3E1QBL8"/>
<proteinExistence type="predicted"/>
<name>A0A3E1QBL8_9FLAO</name>
<dbReference type="Proteomes" id="UP000261082">
    <property type="component" value="Unassembled WGS sequence"/>
</dbReference>
<sequence>MKKLYFTVLTILFIFFSNVSFGQIGVQAQPENNFWDRVRFGGGLGINIGNGYFSGTISPSAIYDFNRYFSAGPALQFSYQSGDNFNTVLYGASLITLFNPIPEIQLSAEVEQLRVNQTIELEGGNFEDDFWNTALFAGAGYRNGNVTIGVRYNVLYKDNEDIYTSPWLPFVRFYF</sequence>
<accession>A0A3E1QBL8</accession>